<organism evidence="1 2">
    <name type="scientific">Homarus americanus</name>
    <name type="common">American lobster</name>
    <dbReference type="NCBI Taxonomy" id="6706"/>
    <lineage>
        <taxon>Eukaryota</taxon>
        <taxon>Metazoa</taxon>
        <taxon>Ecdysozoa</taxon>
        <taxon>Arthropoda</taxon>
        <taxon>Crustacea</taxon>
        <taxon>Multicrustacea</taxon>
        <taxon>Malacostraca</taxon>
        <taxon>Eumalacostraca</taxon>
        <taxon>Eucarida</taxon>
        <taxon>Decapoda</taxon>
        <taxon>Pleocyemata</taxon>
        <taxon>Astacidea</taxon>
        <taxon>Nephropoidea</taxon>
        <taxon>Nephropidae</taxon>
        <taxon>Homarus</taxon>
    </lineage>
</organism>
<name>A0A8J5K4K6_HOMAM</name>
<dbReference type="AlphaFoldDB" id="A0A8J5K4K6"/>
<comment type="caution">
    <text evidence="1">The sequence shown here is derived from an EMBL/GenBank/DDBJ whole genome shotgun (WGS) entry which is preliminary data.</text>
</comment>
<sequence length="186" mass="21373">MDFRLVRILRDTDVQEILSGTPRRLGTHIRFANHYQILQDGPLAEGEGVLLGYDLPEDGVHCVSLYRCLDGRYLYHDSTPRPMHHLVRRFMQIHNIPQEQVTIVDAIVQGPVSHTCAYHALTFLDIVSSVVIEDSWLVVKHYKEAIRSFFPDELVVLRVFRMIGEFHNTINLTATSIYDSVLPPVH</sequence>
<protein>
    <submittedName>
        <fullName evidence="1">Uncharacterized protein</fullName>
    </submittedName>
</protein>
<keyword evidence="2" id="KW-1185">Reference proteome</keyword>
<accession>A0A8J5K4K6</accession>
<dbReference type="EMBL" id="JAHLQT010017414">
    <property type="protein sequence ID" value="KAG7169306.1"/>
    <property type="molecule type" value="Genomic_DNA"/>
</dbReference>
<evidence type="ECO:0000313" key="2">
    <source>
        <dbReference type="Proteomes" id="UP000747542"/>
    </source>
</evidence>
<reference evidence="1" key="1">
    <citation type="journal article" date="2021" name="Sci. Adv.">
        <title>The American lobster genome reveals insights on longevity, neural, and immune adaptations.</title>
        <authorList>
            <person name="Polinski J.M."/>
            <person name="Zimin A.V."/>
            <person name="Clark K.F."/>
            <person name="Kohn A.B."/>
            <person name="Sadowski N."/>
            <person name="Timp W."/>
            <person name="Ptitsyn A."/>
            <person name="Khanna P."/>
            <person name="Romanova D.Y."/>
            <person name="Williams P."/>
            <person name="Greenwood S.J."/>
            <person name="Moroz L.L."/>
            <person name="Walt D.R."/>
            <person name="Bodnar A.G."/>
        </authorList>
    </citation>
    <scope>NUCLEOTIDE SEQUENCE</scope>
    <source>
        <strain evidence="1">GMGI-L3</strain>
    </source>
</reference>
<proteinExistence type="predicted"/>
<gene>
    <name evidence="1" type="ORF">Hamer_G021712</name>
</gene>
<dbReference type="Proteomes" id="UP000747542">
    <property type="component" value="Unassembled WGS sequence"/>
</dbReference>
<evidence type="ECO:0000313" key="1">
    <source>
        <dbReference type="EMBL" id="KAG7169306.1"/>
    </source>
</evidence>